<accession>A0A1D2MBL6</accession>
<keyword evidence="2" id="KW-1185">Reference proteome</keyword>
<dbReference type="InterPro" id="IPR036047">
    <property type="entry name" value="F-box-like_dom_sf"/>
</dbReference>
<dbReference type="SUPFAM" id="SSF81383">
    <property type="entry name" value="F-box domain"/>
    <property type="match status" value="1"/>
</dbReference>
<dbReference type="CDD" id="cd09917">
    <property type="entry name" value="F-box_SF"/>
    <property type="match status" value="1"/>
</dbReference>
<evidence type="ECO:0000313" key="1">
    <source>
        <dbReference type="EMBL" id="ODM90312.1"/>
    </source>
</evidence>
<evidence type="ECO:0008006" key="3">
    <source>
        <dbReference type="Google" id="ProtNLM"/>
    </source>
</evidence>
<evidence type="ECO:0000313" key="2">
    <source>
        <dbReference type="Proteomes" id="UP000094527"/>
    </source>
</evidence>
<comment type="caution">
    <text evidence="1">The sequence shown here is derived from an EMBL/GenBank/DDBJ whole genome shotgun (WGS) entry which is preliminary data.</text>
</comment>
<reference evidence="1 2" key="1">
    <citation type="journal article" date="2016" name="Genome Biol. Evol.">
        <title>Gene Family Evolution Reflects Adaptation to Soil Environmental Stressors in the Genome of the Collembolan Orchesella cincta.</title>
        <authorList>
            <person name="Faddeeva-Vakhrusheva A."/>
            <person name="Derks M.F."/>
            <person name="Anvar S.Y."/>
            <person name="Agamennone V."/>
            <person name="Suring W."/>
            <person name="Smit S."/>
            <person name="van Straalen N.M."/>
            <person name="Roelofs D."/>
        </authorList>
    </citation>
    <scope>NUCLEOTIDE SEQUENCE [LARGE SCALE GENOMIC DNA]</scope>
    <source>
        <tissue evidence="1">Mixed pool</tissue>
    </source>
</reference>
<dbReference type="AlphaFoldDB" id="A0A1D2MBL6"/>
<dbReference type="Proteomes" id="UP000094527">
    <property type="component" value="Unassembled WGS sequence"/>
</dbReference>
<organism evidence="1 2">
    <name type="scientific">Orchesella cincta</name>
    <name type="common">Springtail</name>
    <name type="synonym">Podura cincta</name>
    <dbReference type="NCBI Taxonomy" id="48709"/>
    <lineage>
        <taxon>Eukaryota</taxon>
        <taxon>Metazoa</taxon>
        <taxon>Ecdysozoa</taxon>
        <taxon>Arthropoda</taxon>
        <taxon>Hexapoda</taxon>
        <taxon>Collembola</taxon>
        <taxon>Entomobryomorpha</taxon>
        <taxon>Entomobryoidea</taxon>
        <taxon>Orchesellidae</taxon>
        <taxon>Orchesellinae</taxon>
        <taxon>Orchesella</taxon>
    </lineage>
</organism>
<protein>
    <recommendedName>
        <fullName evidence="3">F-box domain-containing protein</fullName>
    </recommendedName>
</protein>
<dbReference type="EMBL" id="LJIJ01002043">
    <property type="protein sequence ID" value="ODM90312.1"/>
    <property type="molecule type" value="Genomic_DNA"/>
</dbReference>
<proteinExistence type="predicted"/>
<name>A0A1D2MBL6_ORCCI</name>
<sequence length="450" mass="51505">MGGFTSGVVVPQPPKELPAEVIEMILPYLHGDRKSMLKCRLVSPYWRGAIDSYLERKCLSNWTKWNPSEKSQTKGLQLFPVLPISNESGVANPRLLFVQSPLGLTKHNGNPFVTRSLTVSNIVRPWTYRDKYYVSSVKLEKLIKNFGFNLTTFVLHDTTVTLCQLDSMLKQLMNLKALTFSSLNLRKSWKDAELSRKKTGTELAQFVPQLTNVRAVDECPSQVIQWIVDQTGHRLQNLEVDASSLNPFQPKQASLDESITPETIPCKQLTHLKALFPNPYFLRYTEPFPLQYLSLLSIPIDFEYPLSFILKFIDNFSSTLVHLHLDADIMDLDKEEMENLVTAGSAENPLPIKLSEIKYPKLRNFDIRIPSRMNTGFEVVKRHILPKFPMLEHFRLLPLKGNSAIPHDDRLFKYLTASKPERLALLAQERLKSICPKLTSVSLWNLHAQF</sequence>
<gene>
    <name evidence="1" type="ORF">Ocin01_16369</name>
</gene>